<protein>
    <submittedName>
        <fullName evidence="1">Uncharacterized protein</fullName>
    </submittedName>
</protein>
<comment type="caution">
    <text evidence="1">The sequence shown here is derived from an EMBL/GenBank/DDBJ whole genome shotgun (WGS) entry which is preliminary data.</text>
</comment>
<reference evidence="1" key="1">
    <citation type="submission" date="2022-10" db="EMBL/GenBank/DDBJ databases">
        <title>Complete Genome of Trichothecium roseum strain YXFP-22015, a Plant Pathogen Isolated from Citrus.</title>
        <authorList>
            <person name="Wang Y."/>
            <person name="Zhu L."/>
        </authorList>
    </citation>
    <scope>NUCLEOTIDE SEQUENCE</scope>
    <source>
        <strain evidence="1">YXFP-22015</strain>
    </source>
</reference>
<evidence type="ECO:0000313" key="2">
    <source>
        <dbReference type="Proteomes" id="UP001163324"/>
    </source>
</evidence>
<dbReference type="EMBL" id="CM047947">
    <property type="protein sequence ID" value="KAI9897027.1"/>
    <property type="molecule type" value="Genomic_DNA"/>
</dbReference>
<evidence type="ECO:0000313" key="1">
    <source>
        <dbReference type="EMBL" id="KAI9897027.1"/>
    </source>
</evidence>
<keyword evidence="2" id="KW-1185">Reference proteome</keyword>
<dbReference type="Proteomes" id="UP001163324">
    <property type="component" value="Chromosome 8"/>
</dbReference>
<organism evidence="1 2">
    <name type="scientific">Trichothecium roseum</name>
    <dbReference type="NCBI Taxonomy" id="47278"/>
    <lineage>
        <taxon>Eukaryota</taxon>
        <taxon>Fungi</taxon>
        <taxon>Dikarya</taxon>
        <taxon>Ascomycota</taxon>
        <taxon>Pezizomycotina</taxon>
        <taxon>Sordariomycetes</taxon>
        <taxon>Hypocreomycetidae</taxon>
        <taxon>Hypocreales</taxon>
        <taxon>Hypocreales incertae sedis</taxon>
        <taxon>Trichothecium</taxon>
    </lineage>
</organism>
<accession>A0ACC0UU39</accession>
<proteinExistence type="predicted"/>
<gene>
    <name evidence="1" type="ORF">N3K66_008049</name>
</gene>
<name>A0ACC0UU39_9HYPO</name>
<sequence length="3237" mass="361130">MERFENFSADDQRRPGFNYEFLIFLLLCGGLSIFFLLYFNRLFASIISYGIRTWTWHKHRIYLDIGALQISLLAGRIFFTGLRYHGSNETFLVHHGYVTWRYWLRRVRDAEILVDEAATENKTSEKERNAKLPCRINVDLIGVEWFVYNRSPAYDSIIAGLQTSDDVTGSGGTSSSVAGDDGKGEGSIRSRGSKQKVRAENGFASAKGPNDSRYAPNGYGLSEKASSGPQPSASQDGDSMASGSLDEDEDDGQAMPELPAMIQFLPIHIRCEKAAAVIGNANTKGLLIVKADAVSADVDATKTQTIDPYCQVFKVQLEHPVVEMRDNEDFVEDQASQATRDMSKAQGTKTKLNYFKRQHRKVVQTLRRMLYRLPGKADAISPDSQAALEDAIESQIPGHGQWQGLSRYLDDEQDDKARWSHVEYAAETNVLDSPAATLTVFWDAVTKVDSRAVRRQGLSPAFRINGDKSPAWGMHLAIKGGSVNYGPWTDRRRADLQKVFFPGLSKDAAPAQPLKAGDWRVPTQFKLDVELDDDVTFRVPFREESKNWRWRQQETQVQVPQPRDRRRRREQDGKSEAAPIRPAAWLEAKVAGNTTVAYTMDMLASSSGYQNSLSVDLPSTVLRSVVNQDLFWRSGAQRITCDMSNPLSWNTLREWRFTIDSDDLELYILRDHVFLLIDLINDWSSGPPPEYLVFTPFNYILNLNFRNLKLYLNVNDANIIDKPTLMDDNAFLILASPFLRAGTTISISKYRPDKSSVPFQVHTDALDMSFHAPQWNTQSAFVPTNELGHIQGLSLDGCYHYNALTAPGLTDTLTLSVTGQSAYAYIYGFVVRYFLLLKDNYFGDYVHFRTLDEYQEQLVLQQENPEALAKNRPPPKKSNDLDVILAVKVDNPKIMLPTNAYCSDRYIQAELASIAVDLRNTNYYMDMELMLTPLNLSLGTPERHLDSPSVVSSNTQLFIDGLRIFGHRAFGLPPTEPTYLCNWDISTGAIEGECTADFLAALSQGGAAFGFTFDDVENALIPYSSLVFDDVTFARVRVESVRICLHVDDAAFLLSTDAIEIGFNDWARSHYSRKANVSIPNVEISCMDAESAARHKMRQNQPVTTYAYFRTDIDVHVVGRKVQFSEKRRLQQELVRREDQRTRRTPFLLIPEYLGEFIPERVDPPSQCAPDPPPPIQEVDEEDFTFSRASSSRRLNRMKSQSSFLSFSTADDRSSVRRARSEYSKDNASILSRENKPGPHPNSSAPKLSTAAFTAPRGSLDTPGKDLTSYSAVSFTSQYYKPRFGLGGIRPDCREAPQVTIEEEDTDDFLNRTEAKLDDIDPIYLSEDHAYNSFLVEFPSGLTGFVKPAAVKHATALLDALQPSTPEDVLDSLQTSTMTKIFDSKKADEMNGTITDLMIRLPKANVRFLNSSALDSPDPCQEEQDQYDFLVSQVAVVTRTVSDRLGLAKDDKSNSRTSLHLRVGTVEVSASERLTSLDEPQAAVMFQIEGIMISIGAKEVTYFDADIESGVGSTASGKVEYLASLIHRTGNMATELEHLITDTMELHENRRKYFIYRLLEEGHSTQDPSFLIRPSAVLRSATEHLRTQDSWKLAMRLRQIWSTMETQARNQLIEDCWAKPPAVPPDAAQLVIGAFQRWRSWDLENIGGSMLVESIFGRIENQTTSNNSESPILGACRLGEMQFVLDPGPKENRMGLTDLSARVDQKKNESENPITDAGFENGPLTVINVCCGEAAANLNWELCELVEDILKLYNRTPAEKNRISKSAKKKLRGNPKSKGPSALHVVAEITNGSVELETINLRSRSLSSGMKISILHYSNAENSKSTNAMLYYDAVTWHLHSHSQLLFSFQLRQPSIFISHELQQSDETTINTVKSSASSRGLKFVVEQDPVVLLEVADLLCQDELAQLHSLQAQVPPASPKPDRPVNIKDHLSKFRLNVALFLDGYTITLPLVQSLTYSISGKVARAACSANFGKQVIFDFDIKENYHEMQIDVHGTPKRISLLQIPPTNGRIRSQIQGSENDITALVSIETMELDASALYSSLAALNRPQISNAVKEAQHKVKDLQSHMTDIFGTKEPTKQSEEQELQQQQQQQQKEAAKSSPQIVYNIHLALAGLQIFARTPLKSVVEPISQVMFSLDRFYLISSNRHEREEQILKYPEVHLNMKKVGFDVRRGHLGSMRPCGNISAGVTMSAKGKMDDSRKQDWAFDFKTPELDVSLSPETISTLVSVTSHLRERIKDLDTSRELDYLRKLSRSKPRIMLEDKEIEPEETDILDSVLSSVVYNFELRNIRVCWLVASEDDRRSSKKEDLVLSIKLIEFGTRTKRSARLTIEDFQLQTVPPGQDKGLRSVHSALLPEVIFNIAYVSTSNARRMAFQAAGQSLDLRLTSGFIVPAANLVDSISLSIKNVREASAGWSPVMEENKNLDEAAQPPSRPRNIFGNKPLESLLIDADFDGAVVHVSSKRTFGNTNRSAKLSRPNLAGKYGQFNADDSGSGAILESPGLAWKVEYRDNAKDDPTLSGEIKISASSNILYPSVVPLVMDIVSSVKEVVSDNATEPKPEPEPPKLRPQKTGDEENLLTADPSAVLGRLKLNLGLRICRQEFSLSCQPIARVSATACFDGIYFTANTVSSQEHGNFFAISGTFDKLAASVQHVYSRESTGSFDIETITLSFMNSKHVSGTSGVSAILKVSPMRISVNAKQLQDFLLFREIWYPEELRQGGVVPVAKLQTETSRATQSSQQSHLVQRYQQVAATAAFPWTATISIDALDVSVDLGQTIGKSVFQITDFWVSSKKTSDWEQNLCLGFSKIGIDCTGRLSGFVALQDFKLRTSIQWPQREEALNETPLVQASIGFKALRLKAAFEYQAFLVADITALEFLMYNVRESSDGSGDRLVAIFDGEAVQMFGTTTSTSQAVALYRALKKLVQERRDNFESSLREIEKFMKRKTSATSTRQSSQLSQSKLPEDEALAKSPISLDTNVVVTLKALNLGVFPSTFSDAQVFKVEALNAYARFSASMEQARIHSILKMTLGQLRVGLASVRNVDAPKTLSEISVDDVVQRATGSRGGTILKVPRVSAVMDIWQTPQSKTIDYIFKSAFEGKVEVGWNYSRVSYIRGMWANHSKALEHVWGRELPMAAVKITGVPEGEVEGAGTGEQQKITAEVNVPQSKYNYVALEPPVIETPQLRDMGEATPPLEWIGLHRDKLPNLTHQIVIVSLLELAGEVEDAYSRILGSS</sequence>